<evidence type="ECO:0000256" key="7">
    <source>
        <dbReference type="ARBA" id="ARBA00022840"/>
    </source>
</evidence>
<comment type="similarity">
    <text evidence="3 10 13">Belongs to the IPP transferase family.</text>
</comment>
<organism evidence="14 15">
    <name type="scientific">Syntrophorhabdus aromaticivorans</name>
    <dbReference type="NCBI Taxonomy" id="328301"/>
    <lineage>
        <taxon>Bacteria</taxon>
        <taxon>Pseudomonadati</taxon>
        <taxon>Thermodesulfobacteriota</taxon>
        <taxon>Syntrophorhabdia</taxon>
        <taxon>Syntrophorhabdales</taxon>
        <taxon>Syntrophorhabdaceae</taxon>
        <taxon>Syntrophorhabdus</taxon>
    </lineage>
</organism>
<dbReference type="PANTHER" id="PTHR11088">
    <property type="entry name" value="TRNA DIMETHYLALLYLTRANSFERASE"/>
    <property type="match status" value="1"/>
</dbReference>
<keyword evidence="7 10" id="KW-0067">ATP-binding</keyword>
<dbReference type="SUPFAM" id="SSF52540">
    <property type="entry name" value="P-loop containing nucleoside triphosphate hydrolases"/>
    <property type="match status" value="1"/>
</dbReference>
<feature type="site" description="Interaction with substrate tRNA" evidence="10">
    <location>
        <position position="125"/>
    </location>
</feature>
<feature type="binding site" evidence="10">
    <location>
        <begin position="13"/>
        <end position="20"/>
    </location>
    <ligand>
        <name>ATP</name>
        <dbReference type="ChEBI" id="CHEBI:30616"/>
    </ligand>
</feature>
<comment type="subunit">
    <text evidence="10">Monomer.</text>
</comment>
<evidence type="ECO:0000256" key="2">
    <source>
        <dbReference type="ARBA" id="ARBA00003213"/>
    </source>
</evidence>
<keyword evidence="6 10" id="KW-0547">Nucleotide-binding</keyword>
<accession>A0A971RZP2</accession>
<evidence type="ECO:0000256" key="3">
    <source>
        <dbReference type="ARBA" id="ARBA00005842"/>
    </source>
</evidence>
<evidence type="ECO:0000256" key="4">
    <source>
        <dbReference type="ARBA" id="ARBA00022679"/>
    </source>
</evidence>
<dbReference type="GO" id="GO:0052381">
    <property type="term" value="F:tRNA dimethylallyltransferase activity"/>
    <property type="evidence" value="ECO:0007669"/>
    <property type="project" value="UniProtKB-UniRule"/>
</dbReference>
<evidence type="ECO:0000256" key="6">
    <source>
        <dbReference type="ARBA" id="ARBA00022741"/>
    </source>
</evidence>
<sequence length="306" mass="35659">MLSNINKLLAIVGPTCTGKSQLSVDLSLEFGGEVVNADSMQVYKHFDIGTAKPERDAQAGVPHHLLDIIEPHEEFNAAMFKDWADRAINAIWSRNNLPIIVGGTGLYVRALIYGLFAIDEKISVREELKKLYHNDPRGFYENLRAIDPEYAMRINCRDERRMVRAMEVYQLTGLTMSEWRKKHGFREPRYEVLTIGLRKARSELYAKIDARVEEMLQRGWIEEVRSLVRAGYDERLKPFTGIGYREILRYLRGSISYEDMTDEIKKLTRRYAKRQFTWFLKEEGTAWYEYPDDLDSIRQKVAGFLS</sequence>
<keyword evidence="5 10" id="KW-0819">tRNA processing</keyword>
<dbReference type="InterPro" id="IPR027417">
    <property type="entry name" value="P-loop_NTPase"/>
</dbReference>
<dbReference type="Pfam" id="PF01715">
    <property type="entry name" value="IPPT"/>
    <property type="match status" value="1"/>
</dbReference>
<keyword evidence="8 10" id="KW-0460">Magnesium</keyword>
<dbReference type="Proteomes" id="UP000777265">
    <property type="component" value="Unassembled WGS sequence"/>
</dbReference>
<dbReference type="AlphaFoldDB" id="A0A971RZP2"/>
<dbReference type="GO" id="GO:0006400">
    <property type="term" value="P:tRNA modification"/>
    <property type="evidence" value="ECO:0007669"/>
    <property type="project" value="TreeGrafter"/>
</dbReference>
<dbReference type="NCBIfam" id="TIGR00174">
    <property type="entry name" value="miaA"/>
    <property type="match status" value="1"/>
</dbReference>
<reference evidence="14" key="2">
    <citation type="submission" date="2020-01" db="EMBL/GenBank/DDBJ databases">
        <authorList>
            <person name="Campanaro S."/>
        </authorList>
    </citation>
    <scope>NUCLEOTIDE SEQUENCE</scope>
    <source>
        <strain evidence="14">AS06rmzACSIP_7</strain>
    </source>
</reference>
<evidence type="ECO:0000256" key="9">
    <source>
        <dbReference type="ARBA" id="ARBA00049563"/>
    </source>
</evidence>
<dbReference type="EC" id="2.5.1.75" evidence="10"/>
<evidence type="ECO:0000256" key="13">
    <source>
        <dbReference type="RuleBase" id="RU003785"/>
    </source>
</evidence>
<dbReference type="Gene3D" id="3.40.50.300">
    <property type="entry name" value="P-loop containing nucleotide triphosphate hydrolases"/>
    <property type="match status" value="1"/>
</dbReference>
<comment type="caution">
    <text evidence="14">The sequence shown here is derived from an EMBL/GenBank/DDBJ whole genome shotgun (WGS) entry which is preliminary data.</text>
</comment>
<dbReference type="PANTHER" id="PTHR11088:SF60">
    <property type="entry name" value="TRNA DIMETHYLALLYLTRANSFERASE"/>
    <property type="match status" value="1"/>
</dbReference>
<protein>
    <recommendedName>
        <fullName evidence="10">tRNA dimethylallyltransferase</fullName>
        <ecNumber evidence="10">2.5.1.75</ecNumber>
    </recommendedName>
    <alternativeName>
        <fullName evidence="10">Dimethylallyl diphosphate:tRNA dimethylallyltransferase</fullName>
        <shortName evidence="10">DMAPP:tRNA dimethylallyltransferase</shortName>
        <shortName evidence="10">DMATase</shortName>
    </alternativeName>
    <alternativeName>
        <fullName evidence="10">Isopentenyl-diphosphate:tRNA isopentenyltransferase</fullName>
        <shortName evidence="10">IPP transferase</shortName>
        <shortName evidence="10">IPPT</shortName>
        <shortName evidence="10">IPTase</shortName>
    </alternativeName>
</protein>
<evidence type="ECO:0000313" key="15">
    <source>
        <dbReference type="Proteomes" id="UP000777265"/>
    </source>
</evidence>
<evidence type="ECO:0000256" key="1">
    <source>
        <dbReference type="ARBA" id="ARBA00001946"/>
    </source>
</evidence>
<evidence type="ECO:0000256" key="10">
    <source>
        <dbReference type="HAMAP-Rule" id="MF_00185"/>
    </source>
</evidence>
<evidence type="ECO:0000256" key="5">
    <source>
        <dbReference type="ARBA" id="ARBA00022694"/>
    </source>
</evidence>
<dbReference type="GO" id="GO:0005524">
    <property type="term" value="F:ATP binding"/>
    <property type="evidence" value="ECO:0007669"/>
    <property type="project" value="UniProtKB-UniRule"/>
</dbReference>
<feature type="binding site" evidence="10">
    <location>
        <begin position="15"/>
        <end position="20"/>
    </location>
    <ligand>
        <name>substrate</name>
    </ligand>
</feature>
<dbReference type="Gene3D" id="1.10.20.140">
    <property type="match status" value="1"/>
</dbReference>
<evidence type="ECO:0000256" key="12">
    <source>
        <dbReference type="RuleBase" id="RU003784"/>
    </source>
</evidence>
<dbReference type="EMBL" id="JAAYEE010000059">
    <property type="protein sequence ID" value="NLW34503.1"/>
    <property type="molecule type" value="Genomic_DNA"/>
</dbReference>
<keyword evidence="4 10" id="KW-0808">Transferase</keyword>
<proteinExistence type="inferred from homology"/>
<evidence type="ECO:0000313" key="14">
    <source>
        <dbReference type="EMBL" id="NLW34503.1"/>
    </source>
</evidence>
<reference evidence="14" key="1">
    <citation type="journal article" date="2020" name="Biotechnol. Biofuels">
        <title>New insights from the biogas microbiome by comprehensive genome-resolved metagenomics of nearly 1600 species originating from multiple anaerobic digesters.</title>
        <authorList>
            <person name="Campanaro S."/>
            <person name="Treu L."/>
            <person name="Rodriguez-R L.M."/>
            <person name="Kovalovszki A."/>
            <person name="Ziels R.M."/>
            <person name="Maus I."/>
            <person name="Zhu X."/>
            <person name="Kougias P.G."/>
            <person name="Basile A."/>
            <person name="Luo G."/>
            <person name="Schluter A."/>
            <person name="Konstantinidis K.T."/>
            <person name="Angelidaki I."/>
        </authorList>
    </citation>
    <scope>NUCLEOTIDE SEQUENCE</scope>
    <source>
        <strain evidence="14">AS06rmzACSIP_7</strain>
    </source>
</reference>
<evidence type="ECO:0000256" key="11">
    <source>
        <dbReference type="RuleBase" id="RU003783"/>
    </source>
</evidence>
<comment type="cofactor">
    <cofactor evidence="1 10">
        <name>Mg(2+)</name>
        <dbReference type="ChEBI" id="CHEBI:18420"/>
    </cofactor>
</comment>
<comment type="catalytic activity">
    <reaction evidence="9 10 11">
        <text>adenosine(37) in tRNA + dimethylallyl diphosphate = N(6)-dimethylallyladenosine(37) in tRNA + diphosphate</text>
        <dbReference type="Rhea" id="RHEA:26482"/>
        <dbReference type="Rhea" id="RHEA-COMP:10162"/>
        <dbReference type="Rhea" id="RHEA-COMP:10375"/>
        <dbReference type="ChEBI" id="CHEBI:33019"/>
        <dbReference type="ChEBI" id="CHEBI:57623"/>
        <dbReference type="ChEBI" id="CHEBI:74411"/>
        <dbReference type="ChEBI" id="CHEBI:74415"/>
        <dbReference type="EC" id="2.5.1.75"/>
    </reaction>
</comment>
<feature type="region of interest" description="Interaction with substrate tRNA" evidence="10">
    <location>
        <begin position="38"/>
        <end position="41"/>
    </location>
</feature>
<comment type="function">
    <text evidence="2 10 12">Catalyzes the transfer of a dimethylallyl group onto the adenine at position 37 in tRNAs that read codons beginning with uridine, leading to the formation of N6-(dimethylallyl)adenosine (i(6)A).</text>
</comment>
<dbReference type="HAMAP" id="MF_00185">
    <property type="entry name" value="IPP_trans"/>
    <property type="match status" value="1"/>
</dbReference>
<dbReference type="InterPro" id="IPR039657">
    <property type="entry name" value="Dimethylallyltransferase"/>
</dbReference>
<name>A0A971RZP2_9BACT</name>
<dbReference type="InterPro" id="IPR018022">
    <property type="entry name" value="IPT"/>
</dbReference>
<gene>
    <name evidence="10 14" type="primary">miaA</name>
    <name evidence="14" type="ORF">GXY80_03325</name>
</gene>
<evidence type="ECO:0000256" key="8">
    <source>
        <dbReference type="ARBA" id="ARBA00022842"/>
    </source>
</evidence>
<comment type="caution">
    <text evidence="10">Lacks conserved residue(s) required for the propagation of feature annotation.</text>
</comment>
<feature type="site" description="Interaction with substrate tRNA" evidence="10">
    <location>
        <position position="104"/>
    </location>
</feature>